<comment type="caution">
    <text evidence="1">The sequence shown here is derived from an EMBL/GenBank/DDBJ whole genome shotgun (WGS) entry which is preliminary data.</text>
</comment>
<name>A0A3D9AKF3_9FLAO</name>
<dbReference type="EMBL" id="QNVV01000034">
    <property type="protein sequence ID" value="REC41830.1"/>
    <property type="molecule type" value="Genomic_DNA"/>
</dbReference>
<proteinExistence type="predicted"/>
<dbReference type="RefSeq" id="WP_133297685.1">
    <property type="nucleotide sequence ID" value="NZ_QNVV01000034.1"/>
</dbReference>
<dbReference type="Gene3D" id="2.180.10.10">
    <property type="entry name" value="RHS repeat-associated core"/>
    <property type="match status" value="1"/>
</dbReference>
<sequence>MRLYRNAKNTSNGLAMQIDDLTYVYSGNKLTKVTDASQNYLGYTGGGNTIGYDLNGNMTSHIDKNLKSISYNHLNLPNSFKSNSTG</sequence>
<organism evidence="1 2">
    <name type="scientific">Chryseobacterium pennipullorum</name>
    <dbReference type="NCBI Taxonomy" id="2258963"/>
    <lineage>
        <taxon>Bacteria</taxon>
        <taxon>Pseudomonadati</taxon>
        <taxon>Bacteroidota</taxon>
        <taxon>Flavobacteriia</taxon>
        <taxon>Flavobacteriales</taxon>
        <taxon>Weeksellaceae</taxon>
        <taxon>Chryseobacterium group</taxon>
        <taxon>Chryseobacterium</taxon>
    </lineage>
</organism>
<evidence type="ECO:0000313" key="1">
    <source>
        <dbReference type="EMBL" id="REC41830.1"/>
    </source>
</evidence>
<evidence type="ECO:0008006" key="3">
    <source>
        <dbReference type="Google" id="ProtNLM"/>
    </source>
</evidence>
<protein>
    <recommendedName>
        <fullName evidence="3">RHS repeat-associated core domain-containing protein</fullName>
    </recommendedName>
</protein>
<dbReference type="AlphaFoldDB" id="A0A3D9AKF3"/>
<reference evidence="1 2" key="1">
    <citation type="submission" date="2018-06" db="EMBL/GenBank/DDBJ databases">
        <title>Novel Chryseobacterium species.</title>
        <authorList>
            <person name="Newman J."/>
            <person name="Hugo C."/>
            <person name="Oosthuizen L."/>
            <person name="Charimba G."/>
        </authorList>
    </citation>
    <scope>NUCLEOTIDE SEQUENCE [LARGE SCALE GENOMIC DNA]</scope>
    <source>
        <strain evidence="1 2">7_F195</strain>
    </source>
</reference>
<feature type="non-terminal residue" evidence="1">
    <location>
        <position position="86"/>
    </location>
</feature>
<accession>A0A3D9AKF3</accession>
<evidence type="ECO:0000313" key="2">
    <source>
        <dbReference type="Proteomes" id="UP000256257"/>
    </source>
</evidence>
<keyword evidence="2" id="KW-1185">Reference proteome</keyword>
<dbReference type="Proteomes" id="UP000256257">
    <property type="component" value="Unassembled WGS sequence"/>
</dbReference>
<dbReference type="OrthoDB" id="2972467at2"/>
<gene>
    <name evidence="1" type="ORF">DRF67_21020</name>
</gene>